<protein>
    <submittedName>
        <fullName evidence="2">Uncharacterized protein</fullName>
    </submittedName>
</protein>
<evidence type="ECO:0000256" key="1">
    <source>
        <dbReference type="SAM" id="MobiDB-lite"/>
    </source>
</evidence>
<proteinExistence type="predicted"/>
<dbReference type="Proteomes" id="UP000001692">
    <property type="component" value="Chromosome 2"/>
</dbReference>
<dbReference type="EMBL" id="CU633750">
    <property type="protein sequence ID" value="CAQ72272.1"/>
    <property type="molecule type" value="Genomic_DNA"/>
</dbReference>
<evidence type="ECO:0000313" key="3">
    <source>
        <dbReference type="Proteomes" id="UP000001692"/>
    </source>
</evidence>
<reference evidence="2 3" key="1">
    <citation type="journal article" date="2008" name="Genome Res.">
        <title>Genome sequence of the beta-rhizobium Cupriavidus taiwanensis and comparative genomics of rhizobia.</title>
        <authorList>
            <person name="Amadou C."/>
            <person name="Pascal G."/>
            <person name="Mangenot S."/>
            <person name="Glew M."/>
            <person name="Bontemps C."/>
            <person name="Capela D."/>
            <person name="Carrere S."/>
            <person name="Cruveiller S."/>
            <person name="Dossat C."/>
            <person name="Lajus A."/>
            <person name="Marchetti M."/>
            <person name="Poinsot V."/>
            <person name="Rouy Z."/>
            <person name="Servin B."/>
            <person name="Saad M."/>
            <person name="Schenowitz C."/>
            <person name="Barbe V."/>
            <person name="Batut J."/>
            <person name="Medigue C."/>
            <person name="Masson-Boivin C."/>
        </authorList>
    </citation>
    <scope>NUCLEOTIDE SEQUENCE [LARGE SCALE GENOMIC DNA]</scope>
    <source>
        <strain evidence="3">DSM 17343 / BCRC 17206 / CCUG 44338 / CIP 107171 / LMG 19424 / R1</strain>
    </source>
</reference>
<dbReference type="AlphaFoldDB" id="B3RBJ7"/>
<dbReference type="HOGENOM" id="CLU_2768888_0_0_4"/>
<organism evidence="2 3">
    <name type="scientific">Cupriavidus taiwanensis (strain DSM 17343 / BCRC 17206 / CCUG 44338 / CIP 107171 / LMG 19424 / R1)</name>
    <name type="common">Ralstonia taiwanensis (strain LMG 19424)</name>
    <dbReference type="NCBI Taxonomy" id="977880"/>
    <lineage>
        <taxon>Bacteria</taxon>
        <taxon>Pseudomonadati</taxon>
        <taxon>Pseudomonadota</taxon>
        <taxon>Betaproteobacteria</taxon>
        <taxon>Burkholderiales</taxon>
        <taxon>Burkholderiaceae</taxon>
        <taxon>Cupriavidus</taxon>
    </lineage>
</organism>
<feature type="region of interest" description="Disordered" evidence="1">
    <location>
        <begin position="1"/>
        <end position="20"/>
    </location>
</feature>
<accession>B3RBJ7</accession>
<name>B3RBJ7_CUPTR</name>
<dbReference type="KEGG" id="cti:RALTA_B1680"/>
<gene>
    <name evidence="2" type="ordered locus">RALTA_B1680</name>
</gene>
<evidence type="ECO:0000313" key="2">
    <source>
        <dbReference type="EMBL" id="CAQ72272.1"/>
    </source>
</evidence>
<sequence>MFMDTIRPAGAGAGPPSRPQASLNGLLMPRQRIAELSFGWHADIFAQKARIMPATLAGAATLTRRPETT</sequence>
<keyword evidence="3" id="KW-1185">Reference proteome</keyword>